<dbReference type="NCBIfam" id="NF001938">
    <property type="entry name" value="PRK00714.1-5"/>
    <property type="match status" value="1"/>
</dbReference>
<dbReference type="InterPro" id="IPR022927">
    <property type="entry name" value="RppH"/>
</dbReference>
<evidence type="ECO:0000256" key="4">
    <source>
        <dbReference type="HAMAP-Rule" id="MF_00298"/>
    </source>
</evidence>
<protein>
    <recommendedName>
        <fullName evidence="4">RNA pyrophosphohydrolase</fullName>
        <ecNumber evidence="4">3.6.1.-</ecNumber>
    </recommendedName>
    <alternativeName>
        <fullName evidence="4">(Di)nucleoside polyphosphate hydrolase</fullName>
    </alternativeName>
</protein>
<dbReference type="Gene3D" id="3.90.79.10">
    <property type="entry name" value="Nucleoside Triphosphate Pyrophosphohydrolase"/>
    <property type="match status" value="1"/>
</dbReference>
<dbReference type="Pfam" id="PF00293">
    <property type="entry name" value="NUDIX"/>
    <property type="match status" value="1"/>
</dbReference>
<evidence type="ECO:0000256" key="1">
    <source>
        <dbReference type="ARBA" id="ARBA00001936"/>
    </source>
</evidence>
<organism evidence="6 7">
    <name type="scientific">Vibrio stylophorae</name>
    <dbReference type="NCBI Taxonomy" id="659351"/>
    <lineage>
        <taxon>Bacteria</taxon>
        <taxon>Pseudomonadati</taxon>
        <taxon>Pseudomonadota</taxon>
        <taxon>Gammaproteobacteria</taxon>
        <taxon>Vibrionales</taxon>
        <taxon>Vibrionaceae</taxon>
        <taxon>Vibrio</taxon>
    </lineage>
</organism>
<dbReference type="NCBIfam" id="NF001937">
    <property type="entry name" value="PRK00714.1-4"/>
    <property type="match status" value="1"/>
</dbReference>
<dbReference type="Proteomes" id="UP000838672">
    <property type="component" value="Unassembled WGS sequence"/>
</dbReference>
<dbReference type="InterPro" id="IPR000086">
    <property type="entry name" value="NUDIX_hydrolase_dom"/>
</dbReference>
<name>A0ABM8ZQX4_9VIBR</name>
<comment type="similarity">
    <text evidence="4">Belongs to the Nudix hydrolase family. RppH subfamily.</text>
</comment>
<dbReference type="PROSITE" id="PS51462">
    <property type="entry name" value="NUDIX"/>
    <property type="match status" value="1"/>
</dbReference>
<evidence type="ECO:0000313" key="6">
    <source>
        <dbReference type="EMBL" id="CAH0532685.1"/>
    </source>
</evidence>
<dbReference type="EC" id="3.6.1.-" evidence="4"/>
<keyword evidence="7" id="KW-1185">Reference proteome</keyword>
<dbReference type="NCBIfam" id="NF001934">
    <property type="entry name" value="PRK00714.1-1"/>
    <property type="match status" value="1"/>
</dbReference>
<dbReference type="PROSITE" id="PS00893">
    <property type="entry name" value="NUDIX_BOX"/>
    <property type="match status" value="1"/>
</dbReference>
<comment type="cofactor">
    <cofactor evidence="4">
        <name>a divalent metal cation</name>
        <dbReference type="ChEBI" id="CHEBI:60240"/>
    </cofactor>
</comment>
<dbReference type="HAMAP" id="MF_00298">
    <property type="entry name" value="Nudix_RppH"/>
    <property type="match status" value="1"/>
</dbReference>
<evidence type="ECO:0000256" key="3">
    <source>
        <dbReference type="ARBA" id="ARBA00022801"/>
    </source>
</evidence>
<comment type="caution">
    <text evidence="6">The sequence shown here is derived from an EMBL/GenBank/DDBJ whole genome shotgun (WGS) entry which is preliminary data.</text>
</comment>
<reference evidence="6" key="1">
    <citation type="submission" date="2021-11" db="EMBL/GenBank/DDBJ databases">
        <authorList>
            <person name="Rodrigo-Torres L."/>
            <person name="Arahal R. D."/>
            <person name="Lucena T."/>
        </authorList>
    </citation>
    <scope>NUCLEOTIDE SEQUENCE</scope>
    <source>
        <strain evidence="6">CECT 7929</strain>
    </source>
</reference>
<evidence type="ECO:0000259" key="5">
    <source>
        <dbReference type="PROSITE" id="PS51462"/>
    </source>
</evidence>
<proteinExistence type="inferred from homology"/>
<dbReference type="SUPFAM" id="SSF55811">
    <property type="entry name" value="Nudix"/>
    <property type="match status" value="1"/>
</dbReference>
<comment type="function">
    <text evidence="4">Accelerates the degradation of transcripts by removing pyrophosphate from the 5'-end of triphosphorylated RNA, leading to a more labile monophosphorylated state that can stimulate subsequent ribonuclease cleavage.</text>
</comment>
<comment type="cofactor">
    <cofactor evidence="1">
        <name>Mn(2+)</name>
        <dbReference type="ChEBI" id="CHEBI:29035"/>
    </cofactor>
</comment>
<evidence type="ECO:0000256" key="2">
    <source>
        <dbReference type="ARBA" id="ARBA00001946"/>
    </source>
</evidence>
<feature type="short sequence motif" description="Nudix box" evidence="4">
    <location>
        <begin position="62"/>
        <end position="83"/>
    </location>
</feature>
<feature type="domain" description="Nudix hydrolase" evidence="5">
    <location>
        <begin position="30"/>
        <end position="173"/>
    </location>
</feature>
<dbReference type="PANTHER" id="PTHR23114">
    <property type="entry name" value="M7GPPPN-MRNA HYDROLASE"/>
    <property type="match status" value="1"/>
</dbReference>
<dbReference type="CDD" id="cd03671">
    <property type="entry name" value="NUDIX_Ap4A_hydrolase_plant_like"/>
    <property type="match status" value="1"/>
</dbReference>
<dbReference type="PRINTS" id="PR00502">
    <property type="entry name" value="NUDIXFAMILY"/>
</dbReference>
<dbReference type="PANTHER" id="PTHR23114:SF17">
    <property type="entry name" value="M7GPPPN-MRNA HYDROLASE"/>
    <property type="match status" value="1"/>
</dbReference>
<keyword evidence="3 4" id="KW-0378">Hydrolase</keyword>
<accession>A0ABM8ZQX4</accession>
<gene>
    <name evidence="6" type="primary">rppH_1</name>
    <name evidence="4" type="synonym">nudH</name>
    <name evidence="4" type="synonym">rppH</name>
    <name evidence="6" type="ORF">VST7929_00526</name>
</gene>
<dbReference type="InterPro" id="IPR020084">
    <property type="entry name" value="NUDIX_hydrolase_CS"/>
</dbReference>
<dbReference type="EMBL" id="CAKLDI010000001">
    <property type="protein sequence ID" value="CAH0532685.1"/>
    <property type="molecule type" value="Genomic_DNA"/>
</dbReference>
<evidence type="ECO:0000313" key="7">
    <source>
        <dbReference type="Proteomes" id="UP000838672"/>
    </source>
</evidence>
<dbReference type="GO" id="GO:0016787">
    <property type="term" value="F:hydrolase activity"/>
    <property type="evidence" value="ECO:0007669"/>
    <property type="project" value="UniProtKB-KW"/>
</dbReference>
<comment type="cofactor">
    <cofactor evidence="2">
        <name>Mg(2+)</name>
        <dbReference type="ChEBI" id="CHEBI:18420"/>
    </cofactor>
</comment>
<dbReference type="InterPro" id="IPR015797">
    <property type="entry name" value="NUDIX_hydrolase-like_dom_sf"/>
</dbReference>
<sequence length="196" mass="23748">MLSLYLVQWLWKNHRYERLVWGRPVIDGDGYRPNVGIVICNDRGQVFWARRYGQHSWQFPQGGIDEGETAEQAMYRELYEEVGLTKKDVTLLATSRHWLRYKLPKRLVRWDSKPVCIGQKQKWFLLRLECDESKVNMQRSRTPEFDGWRWVSYWYPVRQVVSFKRDVYRRAMKEFAAVAMPFREKQPRRKGRRSAK</sequence>
<dbReference type="InterPro" id="IPR020476">
    <property type="entry name" value="Nudix_hydrolase"/>
</dbReference>